<dbReference type="GO" id="GO:0005737">
    <property type="term" value="C:cytoplasm"/>
    <property type="evidence" value="ECO:0007669"/>
    <property type="project" value="TreeGrafter"/>
</dbReference>
<dbReference type="HAMAP" id="MF_01007">
    <property type="entry name" value="16SrRNA_methyltr_H"/>
    <property type="match status" value="1"/>
</dbReference>
<gene>
    <name evidence="1" type="ORF">SO694_00096073</name>
</gene>
<organism evidence="1 2">
    <name type="scientific">Aureococcus anophagefferens</name>
    <name type="common">Harmful bloom alga</name>
    <dbReference type="NCBI Taxonomy" id="44056"/>
    <lineage>
        <taxon>Eukaryota</taxon>
        <taxon>Sar</taxon>
        <taxon>Stramenopiles</taxon>
        <taxon>Ochrophyta</taxon>
        <taxon>Pelagophyceae</taxon>
        <taxon>Pelagomonadales</taxon>
        <taxon>Pelagomonadaceae</taxon>
        <taxon>Aureococcus</taxon>
    </lineage>
</organism>
<dbReference type="InterPro" id="IPR002903">
    <property type="entry name" value="RsmH"/>
</dbReference>
<dbReference type="EMBL" id="JBBJCI010000252">
    <property type="protein sequence ID" value="KAK7237346.1"/>
    <property type="molecule type" value="Genomic_DNA"/>
</dbReference>
<dbReference type="SUPFAM" id="SSF81799">
    <property type="entry name" value="Putative methyltransferase TM0872, insert domain"/>
    <property type="match status" value="1"/>
</dbReference>
<dbReference type="Proteomes" id="UP001363151">
    <property type="component" value="Unassembled WGS sequence"/>
</dbReference>
<dbReference type="KEGG" id="aaf:AURANDRAFT_20772"/>
<reference evidence="1 2" key="1">
    <citation type="submission" date="2024-03" db="EMBL/GenBank/DDBJ databases">
        <title>Aureococcus anophagefferens CCMP1851 and Kratosvirus quantuckense: Draft genome of a second virus-susceptible host strain in the model system.</title>
        <authorList>
            <person name="Chase E."/>
            <person name="Truchon A.R."/>
            <person name="Schepens W."/>
            <person name="Wilhelm S.W."/>
        </authorList>
    </citation>
    <scope>NUCLEOTIDE SEQUENCE [LARGE SCALE GENOMIC DNA]</scope>
    <source>
        <strain evidence="1 2">CCMP1851</strain>
    </source>
</reference>
<dbReference type="Gene3D" id="1.10.150.170">
    <property type="entry name" value="Putative methyltransferase TM0872, insert domain"/>
    <property type="match status" value="1"/>
</dbReference>
<keyword evidence="2" id="KW-1185">Reference proteome</keyword>
<dbReference type="GO" id="GO:0071424">
    <property type="term" value="F:rRNA (cytosine-N4-)-methyltransferase activity"/>
    <property type="evidence" value="ECO:0007669"/>
    <property type="project" value="TreeGrafter"/>
</dbReference>
<dbReference type="Pfam" id="PF01795">
    <property type="entry name" value="Methyltransf_5"/>
    <property type="match status" value="1"/>
</dbReference>
<dbReference type="InterPro" id="IPR029063">
    <property type="entry name" value="SAM-dependent_MTases_sf"/>
</dbReference>
<protein>
    <submittedName>
        <fullName evidence="1">rRNA (Cytosine-N4-)-methyltransferase</fullName>
    </submittedName>
</protein>
<dbReference type="NCBIfam" id="TIGR00006">
    <property type="entry name" value="16S rRNA (cytosine(1402)-N(4))-methyltransferase RsmH"/>
    <property type="match status" value="1"/>
</dbReference>
<dbReference type="Gene3D" id="3.40.50.150">
    <property type="entry name" value="Vaccinia Virus protein VP39"/>
    <property type="match status" value="1"/>
</dbReference>
<evidence type="ECO:0000313" key="1">
    <source>
        <dbReference type="EMBL" id="KAK7237346.1"/>
    </source>
</evidence>
<accession>A0ABR1FSC5</accession>
<sequence>MRHRSPLLRAFVWAATRSLVRSFSHAPTRNLCDSSLRLPGLRAAATAGDDAAAARDVADDGAAAPRVRRKRYAGRYPRNFSEKYKERANDAATVERVLVKGGTPAGTHVPIMVAECLEHLRVGDAAVAVDCTLGYGGHSTALVAALPRGARLLGVDRDGEELAKTAARLAEAPRAASGEVTLEQMHSNYAAVGDELARRGLAVDALLADLGCSSMQVDDPERGFTYKREGPLDMRMDTSRGETAADWLARSSTADVAAAFRTAADFGKRDARELAVAARRAPTPATTTAFAERVRGVALEEETADDDAVKRAMQALRVAVNDEFASLDALLASLPDALAPGGRAVVLTFHSGEDRRVKQAFKKGLAANVYSAVARRPVRASPEERRANSRSGCCKLRWCVRSKD</sequence>
<dbReference type="SUPFAM" id="SSF53335">
    <property type="entry name" value="S-adenosyl-L-methionine-dependent methyltransferases"/>
    <property type="match status" value="1"/>
</dbReference>
<evidence type="ECO:0000313" key="2">
    <source>
        <dbReference type="Proteomes" id="UP001363151"/>
    </source>
</evidence>
<comment type="caution">
    <text evidence="1">The sequence shown here is derived from an EMBL/GenBank/DDBJ whole genome shotgun (WGS) entry which is preliminary data.</text>
</comment>
<dbReference type="InterPro" id="IPR023397">
    <property type="entry name" value="SAM-dep_MeTrfase_MraW_recog"/>
</dbReference>
<dbReference type="GO" id="GO:0070475">
    <property type="term" value="P:rRNA base methylation"/>
    <property type="evidence" value="ECO:0007669"/>
    <property type="project" value="TreeGrafter"/>
</dbReference>
<name>A0ABR1FSC5_AURAN</name>
<proteinExistence type="inferred from homology"/>
<dbReference type="PANTHER" id="PTHR11265:SF0">
    <property type="entry name" value="12S RRNA N4-METHYLCYTIDINE METHYLTRANSFERASE"/>
    <property type="match status" value="1"/>
</dbReference>
<dbReference type="PANTHER" id="PTHR11265">
    <property type="entry name" value="S-ADENOSYL-METHYLTRANSFERASE MRAW"/>
    <property type="match status" value="1"/>
</dbReference>